<keyword evidence="2" id="KW-1185">Reference proteome</keyword>
<accession>A0A4Y8VE13</accession>
<comment type="caution">
    <text evidence="1">The sequence shown here is derived from an EMBL/GenBank/DDBJ whole genome shotgun (WGS) entry which is preliminary data.</text>
</comment>
<dbReference type="Proteomes" id="UP000297872">
    <property type="component" value="Unassembled WGS sequence"/>
</dbReference>
<reference evidence="1 2" key="1">
    <citation type="submission" date="2019-02" db="EMBL/GenBank/DDBJ databases">
        <title>Draft Genome Sequence of the Prevotella sp. BCRC 81118, Isolated from Human Feces.</title>
        <authorList>
            <person name="Huang C.-H."/>
        </authorList>
    </citation>
    <scope>NUCLEOTIDE SEQUENCE [LARGE SCALE GENOMIC DNA]</scope>
    <source>
        <strain evidence="1 2">BCRC 81118</strain>
    </source>
</reference>
<protein>
    <submittedName>
        <fullName evidence="1">Uncharacterized protein</fullName>
    </submittedName>
</protein>
<evidence type="ECO:0000313" key="2">
    <source>
        <dbReference type="Proteomes" id="UP000297872"/>
    </source>
</evidence>
<organism evidence="1 2">
    <name type="scientific">Segatella hominis</name>
    <dbReference type="NCBI Taxonomy" id="2518605"/>
    <lineage>
        <taxon>Bacteria</taxon>
        <taxon>Pseudomonadati</taxon>
        <taxon>Bacteroidota</taxon>
        <taxon>Bacteroidia</taxon>
        <taxon>Bacteroidales</taxon>
        <taxon>Prevotellaceae</taxon>
        <taxon>Segatella</taxon>
    </lineage>
</organism>
<sequence>MITTRIEPPLLTESFDTVVTVDTKANMLMAANIWGYDLPKSWRKDEIARSMAYGLKHEPQYIWDNLGQEAIDQISEIVSAGKGRSITVPHNPEKFSRLQKSLLVICSEPKNGKCDLYMLDEVYDIFKKLTDGHLEMLTNITEQYAKDRLKEMEEASKASEAKLPLNLLPALTSNPPEMPLEGSQVAFKLIRSRVMELTLRLSANRYMVCYFFMQEGYIHAVCNWGNILDFVWNGVEVPYPGADYHEVKRPFRKKYPTIASAFGQKTDEYGKCLSEPYITTIGWEGQPKTWFISYKIYGLDFADLVMIGPMVNNEYATAIGNFRDLSIKFFKEIMRSDAKSPKARMKEYFGFDTLPVDEDFEGFGLMPDSEEWEDGEDQANPLPEGVDMDKIKDIISELYKKGL</sequence>
<dbReference type="GeneID" id="302995683"/>
<name>A0A4Y8VE13_9BACT</name>
<dbReference type="OrthoDB" id="9886654at2"/>
<dbReference type="AlphaFoldDB" id="A0A4Y8VE13"/>
<evidence type="ECO:0000313" key="1">
    <source>
        <dbReference type="EMBL" id="TFH79228.1"/>
    </source>
</evidence>
<dbReference type="RefSeq" id="WP_134843751.1">
    <property type="nucleotide sequence ID" value="NZ_SGVY01000027.1"/>
</dbReference>
<proteinExistence type="predicted"/>
<dbReference type="EMBL" id="SGVY01000027">
    <property type="protein sequence ID" value="TFH79228.1"/>
    <property type="molecule type" value="Genomic_DNA"/>
</dbReference>
<gene>
    <name evidence="1" type="ORF">EXN75_10360</name>
</gene>